<sequence length="121" mass="12407">MQVFASGLILVGVVLATIRRRDALSTVANDFESLPICFQTCVQKEVGSSQVTTATIDEVCTAVTTDNSLLLAITTCGFSTCSSTNLTAGISALPKLKTDCTAALAEIAATNTTTVAATATI</sequence>
<proteinExistence type="predicted"/>
<accession>A0AAD5XH79</accession>
<dbReference type="AlphaFoldDB" id="A0AAD5XH79"/>
<feature type="signal peptide" evidence="1">
    <location>
        <begin position="1"/>
        <end position="16"/>
    </location>
</feature>
<reference evidence="2" key="1">
    <citation type="submission" date="2020-05" db="EMBL/GenBank/DDBJ databases">
        <title>Phylogenomic resolution of chytrid fungi.</title>
        <authorList>
            <person name="Stajich J.E."/>
            <person name="Amses K."/>
            <person name="Simmons R."/>
            <person name="Seto K."/>
            <person name="Myers J."/>
            <person name="Bonds A."/>
            <person name="Quandt C.A."/>
            <person name="Barry K."/>
            <person name="Liu P."/>
            <person name="Grigoriev I."/>
            <person name="Longcore J.E."/>
            <person name="James T.Y."/>
        </authorList>
    </citation>
    <scope>NUCLEOTIDE SEQUENCE</scope>
    <source>
        <strain evidence="2">JEL0513</strain>
    </source>
</reference>
<dbReference type="EMBL" id="JADGJH010000043">
    <property type="protein sequence ID" value="KAJ3140859.1"/>
    <property type="molecule type" value="Genomic_DNA"/>
</dbReference>
<evidence type="ECO:0000256" key="1">
    <source>
        <dbReference type="SAM" id="SignalP"/>
    </source>
</evidence>
<protein>
    <submittedName>
        <fullName evidence="2">Uncharacterized protein</fullName>
    </submittedName>
</protein>
<name>A0AAD5XH79_9FUNG</name>
<organism evidence="2 3">
    <name type="scientific">Physocladia obscura</name>
    <dbReference type="NCBI Taxonomy" id="109957"/>
    <lineage>
        <taxon>Eukaryota</taxon>
        <taxon>Fungi</taxon>
        <taxon>Fungi incertae sedis</taxon>
        <taxon>Chytridiomycota</taxon>
        <taxon>Chytridiomycota incertae sedis</taxon>
        <taxon>Chytridiomycetes</taxon>
        <taxon>Chytridiales</taxon>
        <taxon>Chytriomycetaceae</taxon>
        <taxon>Physocladia</taxon>
    </lineage>
</organism>
<gene>
    <name evidence="2" type="ORF">HK100_008734</name>
</gene>
<evidence type="ECO:0000313" key="3">
    <source>
        <dbReference type="Proteomes" id="UP001211907"/>
    </source>
</evidence>
<evidence type="ECO:0000313" key="2">
    <source>
        <dbReference type="EMBL" id="KAJ3140859.1"/>
    </source>
</evidence>
<dbReference type="Proteomes" id="UP001211907">
    <property type="component" value="Unassembled WGS sequence"/>
</dbReference>
<comment type="caution">
    <text evidence="2">The sequence shown here is derived from an EMBL/GenBank/DDBJ whole genome shotgun (WGS) entry which is preliminary data.</text>
</comment>
<keyword evidence="1" id="KW-0732">Signal</keyword>
<feature type="chain" id="PRO_5042192092" evidence="1">
    <location>
        <begin position="17"/>
        <end position="121"/>
    </location>
</feature>
<keyword evidence="3" id="KW-1185">Reference proteome</keyword>